<feature type="chain" id="PRO_5020408506" evidence="1">
    <location>
        <begin position="23"/>
        <end position="106"/>
    </location>
</feature>
<organism evidence="2 3">
    <name type="scientific">Pedobacter hiemivivus</name>
    <dbReference type="NCBI Taxonomy" id="2530454"/>
    <lineage>
        <taxon>Bacteria</taxon>
        <taxon>Pseudomonadati</taxon>
        <taxon>Bacteroidota</taxon>
        <taxon>Sphingobacteriia</taxon>
        <taxon>Sphingobacteriales</taxon>
        <taxon>Sphingobacteriaceae</taxon>
        <taxon>Pedobacter</taxon>
    </lineage>
</organism>
<evidence type="ECO:0000256" key="1">
    <source>
        <dbReference type="SAM" id="SignalP"/>
    </source>
</evidence>
<sequence length="106" mass="11781">MKFLALFLSIVVITLTITPCCALEVAETHAHETAQKENHECNEKSDECCKDCSPFYVCGTCIGFIFTSEQVLTFAIQLKPVQHNTAYIPVGLPIIPTVIWQPPKLV</sequence>
<name>A0A4R0M9G3_9SPHI</name>
<comment type="caution">
    <text evidence="2">The sequence shown here is derived from an EMBL/GenBank/DDBJ whole genome shotgun (WGS) entry which is preliminary data.</text>
</comment>
<accession>A0A4R0M9G3</accession>
<gene>
    <name evidence="2" type="ORF">EZ444_26510</name>
</gene>
<evidence type="ECO:0000313" key="2">
    <source>
        <dbReference type="EMBL" id="TCC82697.1"/>
    </source>
</evidence>
<reference evidence="2 3" key="1">
    <citation type="submission" date="2019-02" db="EMBL/GenBank/DDBJ databases">
        <title>Pedobacter sp. RP-3-8 sp. nov., isolated from Arctic soil.</title>
        <authorList>
            <person name="Dahal R.H."/>
        </authorList>
    </citation>
    <scope>NUCLEOTIDE SEQUENCE [LARGE SCALE GENOMIC DNA]</scope>
    <source>
        <strain evidence="2 3">RP-3-8</strain>
    </source>
</reference>
<dbReference type="OrthoDB" id="671991at2"/>
<dbReference type="Proteomes" id="UP000291117">
    <property type="component" value="Unassembled WGS sequence"/>
</dbReference>
<dbReference type="AlphaFoldDB" id="A0A4R0M9G3"/>
<keyword evidence="3" id="KW-1185">Reference proteome</keyword>
<keyword evidence="1" id="KW-0732">Signal</keyword>
<feature type="signal peptide" evidence="1">
    <location>
        <begin position="1"/>
        <end position="22"/>
    </location>
</feature>
<dbReference type="EMBL" id="SJSM01000040">
    <property type="protein sequence ID" value="TCC82697.1"/>
    <property type="molecule type" value="Genomic_DNA"/>
</dbReference>
<dbReference type="RefSeq" id="WP_131612921.1">
    <property type="nucleotide sequence ID" value="NZ_SJSM01000040.1"/>
</dbReference>
<proteinExistence type="predicted"/>
<protein>
    <submittedName>
        <fullName evidence="2">Uncharacterized protein</fullName>
    </submittedName>
</protein>
<evidence type="ECO:0000313" key="3">
    <source>
        <dbReference type="Proteomes" id="UP000291117"/>
    </source>
</evidence>